<protein>
    <submittedName>
        <fullName evidence="5">ABC transporter G family member 15</fullName>
    </submittedName>
</protein>
<feature type="domain" description="ABC transporter" evidence="4">
    <location>
        <begin position="163"/>
        <end position="213"/>
    </location>
</feature>
<comment type="caution">
    <text evidence="5">The sequence shown here is derived from an EMBL/GenBank/DDBJ whole genome shotgun (WGS) entry which is preliminary data.</text>
</comment>
<dbReference type="GO" id="GO:0016887">
    <property type="term" value="F:ATP hydrolysis activity"/>
    <property type="evidence" value="ECO:0007669"/>
    <property type="project" value="InterPro"/>
</dbReference>
<dbReference type="InterPro" id="IPR027417">
    <property type="entry name" value="P-loop_NTPase"/>
</dbReference>
<organism evidence="5">
    <name type="scientific">Sesamum radiatum</name>
    <name type="common">Black benniseed</name>
    <dbReference type="NCBI Taxonomy" id="300843"/>
    <lineage>
        <taxon>Eukaryota</taxon>
        <taxon>Viridiplantae</taxon>
        <taxon>Streptophyta</taxon>
        <taxon>Embryophyta</taxon>
        <taxon>Tracheophyta</taxon>
        <taxon>Spermatophyta</taxon>
        <taxon>Magnoliopsida</taxon>
        <taxon>eudicotyledons</taxon>
        <taxon>Gunneridae</taxon>
        <taxon>Pentapetalae</taxon>
        <taxon>asterids</taxon>
        <taxon>lamiids</taxon>
        <taxon>Lamiales</taxon>
        <taxon>Pedaliaceae</taxon>
        <taxon>Sesamum</taxon>
    </lineage>
</organism>
<dbReference type="InterPro" id="IPR052215">
    <property type="entry name" value="Plant_ABCG"/>
</dbReference>
<feature type="compositionally biased region" description="Low complexity" evidence="3">
    <location>
        <begin position="76"/>
        <end position="87"/>
    </location>
</feature>
<dbReference type="PANTHER" id="PTHR48042:SF19">
    <property type="entry name" value="OS09G0472100 PROTEIN"/>
    <property type="match status" value="1"/>
</dbReference>
<proteinExistence type="inferred from homology"/>
<reference evidence="5" key="2">
    <citation type="journal article" date="2024" name="Plant">
        <title>Genomic evolution and insights into agronomic trait innovations of Sesamum species.</title>
        <authorList>
            <person name="Miao H."/>
            <person name="Wang L."/>
            <person name="Qu L."/>
            <person name="Liu H."/>
            <person name="Sun Y."/>
            <person name="Le M."/>
            <person name="Wang Q."/>
            <person name="Wei S."/>
            <person name="Zheng Y."/>
            <person name="Lin W."/>
            <person name="Duan Y."/>
            <person name="Cao H."/>
            <person name="Xiong S."/>
            <person name="Wang X."/>
            <person name="Wei L."/>
            <person name="Li C."/>
            <person name="Ma Q."/>
            <person name="Ju M."/>
            <person name="Zhao R."/>
            <person name="Li G."/>
            <person name="Mu C."/>
            <person name="Tian Q."/>
            <person name="Mei H."/>
            <person name="Zhang T."/>
            <person name="Gao T."/>
            <person name="Zhang H."/>
        </authorList>
    </citation>
    <scope>NUCLEOTIDE SEQUENCE</scope>
    <source>
        <strain evidence="5">G02</strain>
    </source>
</reference>
<dbReference type="EMBL" id="JACGWJ010000003">
    <property type="protein sequence ID" value="KAL0431907.1"/>
    <property type="molecule type" value="Genomic_DNA"/>
</dbReference>
<keyword evidence="2" id="KW-0813">Transport</keyword>
<name>A0AAW2VQX3_SESRA</name>
<evidence type="ECO:0000256" key="2">
    <source>
        <dbReference type="ARBA" id="ARBA00022448"/>
    </source>
</evidence>
<gene>
    <name evidence="5" type="ORF">Sradi_0816700</name>
</gene>
<feature type="compositionally biased region" description="Basic and acidic residues" evidence="3">
    <location>
        <begin position="60"/>
        <end position="75"/>
    </location>
</feature>
<dbReference type="GO" id="GO:0005524">
    <property type="term" value="F:ATP binding"/>
    <property type="evidence" value="ECO:0007669"/>
    <property type="project" value="InterPro"/>
</dbReference>
<evidence type="ECO:0000313" key="5">
    <source>
        <dbReference type="EMBL" id="KAL0431907.1"/>
    </source>
</evidence>
<evidence type="ECO:0000256" key="1">
    <source>
        <dbReference type="ARBA" id="ARBA00005814"/>
    </source>
</evidence>
<comment type="similarity">
    <text evidence="1">Belongs to the ABC transporter superfamily. ABCG family. Eye pigment precursor importer (TC 3.A.1.204) subfamily.</text>
</comment>
<evidence type="ECO:0000256" key="3">
    <source>
        <dbReference type="SAM" id="MobiDB-lite"/>
    </source>
</evidence>
<dbReference type="InterPro" id="IPR003439">
    <property type="entry name" value="ABC_transporter-like_ATP-bd"/>
</dbReference>
<feature type="region of interest" description="Disordered" evidence="3">
    <location>
        <begin position="60"/>
        <end position="87"/>
    </location>
</feature>
<dbReference type="AlphaFoldDB" id="A0AAW2VQX3"/>
<sequence>MVNSPAVSTPTCTLNASFHAHTHPPSTYIPNSLLPTKQSLFTANPSQNLQHYHGFSSKCREMDAKPDPVSSDKDLGSSASSRATSNSSKRWFPFGNGYPSSIASSWLKAGLDIVRPMDMEIPSRGEEMDDGLGRNSGVYLTWKDLWVTVADKTAAEGVRRPILQGVTGYAEPSEVLAIMGPSGCGKSTLLDALAGRLDSNTTQKGDILINGRKQALAFGTSGWFP</sequence>
<dbReference type="SUPFAM" id="SSF52540">
    <property type="entry name" value="P-loop containing nucleoside triphosphate hydrolases"/>
    <property type="match status" value="1"/>
</dbReference>
<dbReference type="Pfam" id="PF00005">
    <property type="entry name" value="ABC_tran"/>
    <property type="match status" value="1"/>
</dbReference>
<accession>A0AAW2VQX3</accession>
<evidence type="ECO:0000259" key="4">
    <source>
        <dbReference type="Pfam" id="PF00005"/>
    </source>
</evidence>
<dbReference type="PANTHER" id="PTHR48042">
    <property type="entry name" value="ABC TRANSPORTER G FAMILY MEMBER 11"/>
    <property type="match status" value="1"/>
</dbReference>
<dbReference type="Gene3D" id="3.40.50.300">
    <property type="entry name" value="P-loop containing nucleotide triphosphate hydrolases"/>
    <property type="match status" value="1"/>
</dbReference>
<reference evidence="5" key="1">
    <citation type="submission" date="2020-06" db="EMBL/GenBank/DDBJ databases">
        <authorList>
            <person name="Li T."/>
            <person name="Hu X."/>
            <person name="Zhang T."/>
            <person name="Song X."/>
            <person name="Zhang H."/>
            <person name="Dai N."/>
            <person name="Sheng W."/>
            <person name="Hou X."/>
            <person name="Wei L."/>
        </authorList>
    </citation>
    <scope>NUCLEOTIDE SEQUENCE</scope>
    <source>
        <strain evidence="5">G02</strain>
        <tissue evidence="5">Leaf</tissue>
    </source>
</reference>